<dbReference type="Proteomes" id="UP001060215">
    <property type="component" value="Chromosome 14"/>
</dbReference>
<gene>
    <name evidence="1" type="ORF">LOK49_LG13G00537</name>
</gene>
<organism evidence="1 2">
    <name type="scientific">Camellia lanceoleosa</name>
    <dbReference type="NCBI Taxonomy" id="1840588"/>
    <lineage>
        <taxon>Eukaryota</taxon>
        <taxon>Viridiplantae</taxon>
        <taxon>Streptophyta</taxon>
        <taxon>Embryophyta</taxon>
        <taxon>Tracheophyta</taxon>
        <taxon>Spermatophyta</taxon>
        <taxon>Magnoliopsida</taxon>
        <taxon>eudicotyledons</taxon>
        <taxon>Gunneridae</taxon>
        <taxon>Pentapetalae</taxon>
        <taxon>asterids</taxon>
        <taxon>Ericales</taxon>
        <taxon>Theaceae</taxon>
        <taxon>Camellia</taxon>
    </lineage>
</organism>
<sequence length="35" mass="3910">MALAGIVTLLHACLDMKAIILGKYHYVLYFLVLAM</sequence>
<accession>A0ACC0FGA7</accession>
<keyword evidence="2" id="KW-1185">Reference proteome</keyword>
<dbReference type="EMBL" id="CM045771">
    <property type="protein sequence ID" value="KAI7987740.1"/>
    <property type="molecule type" value="Genomic_DNA"/>
</dbReference>
<evidence type="ECO:0000313" key="1">
    <source>
        <dbReference type="EMBL" id="KAI7987740.1"/>
    </source>
</evidence>
<proteinExistence type="predicted"/>
<comment type="caution">
    <text evidence="1">The sequence shown here is derived from an EMBL/GenBank/DDBJ whole genome shotgun (WGS) entry which is preliminary data.</text>
</comment>
<evidence type="ECO:0000313" key="2">
    <source>
        <dbReference type="Proteomes" id="UP001060215"/>
    </source>
</evidence>
<reference evidence="1 2" key="1">
    <citation type="journal article" date="2022" name="Plant J.">
        <title>Chromosome-level genome of Camellia lanceoleosa provides a valuable resource for understanding genome evolution and self-incompatibility.</title>
        <authorList>
            <person name="Gong W."/>
            <person name="Xiao S."/>
            <person name="Wang L."/>
            <person name="Liao Z."/>
            <person name="Chang Y."/>
            <person name="Mo W."/>
            <person name="Hu G."/>
            <person name="Li W."/>
            <person name="Zhao G."/>
            <person name="Zhu H."/>
            <person name="Hu X."/>
            <person name="Ji K."/>
            <person name="Xiang X."/>
            <person name="Song Q."/>
            <person name="Yuan D."/>
            <person name="Jin S."/>
            <person name="Zhang L."/>
        </authorList>
    </citation>
    <scope>NUCLEOTIDE SEQUENCE [LARGE SCALE GENOMIC DNA]</scope>
    <source>
        <strain evidence="1">SQ_2022a</strain>
    </source>
</reference>
<name>A0ACC0FGA7_9ERIC</name>
<protein>
    <submittedName>
        <fullName evidence="1">Uncharacterized protein</fullName>
    </submittedName>
</protein>